<evidence type="ECO:0000256" key="3">
    <source>
        <dbReference type="ARBA" id="ARBA00022448"/>
    </source>
</evidence>
<keyword evidence="14" id="KW-1185">Reference proteome</keyword>
<keyword evidence="7" id="KW-0406">Ion transport</keyword>
<evidence type="ECO:0000256" key="2">
    <source>
        <dbReference type="ARBA" id="ARBA00011233"/>
    </source>
</evidence>
<evidence type="ECO:0000256" key="11">
    <source>
        <dbReference type="SAM" id="SignalP"/>
    </source>
</evidence>
<comment type="subunit">
    <text evidence="2">Homotrimer.</text>
</comment>
<evidence type="ECO:0000256" key="9">
    <source>
        <dbReference type="ARBA" id="ARBA00023136"/>
    </source>
</evidence>
<dbReference type="GO" id="GO:0015288">
    <property type="term" value="F:porin activity"/>
    <property type="evidence" value="ECO:0007669"/>
    <property type="project" value="UniProtKB-KW"/>
</dbReference>
<dbReference type="SUPFAM" id="SSF56935">
    <property type="entry name" value="Porins"/>
    <property type="match status" value="1"/>
</dbReference>
<dbReference type="GO" id="GO:0034220">
    <property type="term" value="P:monoatomic ion transmembrane transport"/>
    <property type="evidence" value="ECO:0007669"/>
    <property type="project" value="InterPro"/>
</dbReference>
<feature type="domain" description="Porin" evidence="12">
    <location>
        <begin position="11"/>
        <end position="346"/>
    </location>
</feature>
<keyword evidence="6 11" id="KW-0732">Signal</keyword>
<gene>
    <name evidence="13" type="ORF">OFBG_00365</name>
</gene>
<dbReference type="CDD" id="cd00342">
    <property type="entry name" value="gram_neg_porins"/>
    <property type="match status" value="1"/>
</dbReference>
<dbReference type="Pfam" id="PF13609">
    <property type="entry name" value="Porin_4"/>
    <property type="match status" value="1"/>
</dbReference>
<feature type="chain" id="PRO_5002932821" evidence="11">
    <location>
        <begin position="25"/>
        <end position="372"/>
    </location>
</feature>
<dbReference type="GO" id="GO:0009279">
    <property type="term" value="C:cell outer membrane"/>
    <property type="evidence" value="ECO:0007669"/>
    <property type="project" value="UniProtKB-SubCell"/>
</dbReference>
<evidence type="ECO:0000256" key="1">
    <source>
        <dbReference type="ARBA" id="ARBA00004571"/>
    </source>
</evidence>
<evidence type="ECO:0000256" key="8">
    <source>
        <dbReference type="ARBA" id="ARBA00023114"/>
    </source>
</evidence>
<feature type="signal peptide" evidence="11">
    <location>
        <begin position="1"/>
        <end position="24"/>
    </location>
</feature>
<dbReference type="PRINTS" id="PR00182">
    <property type="entry name" value="ECOLNEIPORIN"/>
</dbReference>
<sequence length="372" mass="40385">MENFMNKKTVALLALGLSGTLAHAQGSVTLYGVVDVGYIKETGRDIRMGDNDNNRLGFRGVEDLGNGFKAIFNLEKRFDLNDGTAGNSNTASYKGTKNAKQKDWDGPTFVGLASENWGKVQLGRVNELSTETIRKFDPFNQIGIGSQIYSVQRNARIDNTVRYNSPDWSGFSFGASYSLGGNTKGENAIAPAYSGADNDGYGINLSYNNGPFSSTANWSRVADSNDSSVWNIGLGYKVLPTLRLSASYEDTNSKGWKGGNGAASGTTANPDGYSSALKARERNLLVGLGWNVGPGRLDGSVQYNRLKDTAFLTDTADSWKYSVGYTWFLSKRTSLYGFLAYTDYGDKETGNFYSGLKKDSVTGVQLGMTHKF</sequence>
<dbReference type="GO" id="GO:0046930">
    <property type="term" value="C:pore complex"/>
    <property type="evidence" value="ECO:0007669"/>
    <property type="project" value="UniProtKB-KW"/>
</dbReference>
<dbReference type="EMBL" id="GG658170">
    <property type="protein sequence ID" value="EEO29337.1"/>
    <property type="molecule type" value="Genomic_DNA"/>
</dbReference>
<dbReference type="InterPro" id="IPR050298">
    <property type="entry name" value="Gram-neg_bact_OMP"/>
</dbReference>
<dbReference type="PANTHER" id="PTHR34501">
    <property type="entry name" value="PROTEIN YDDL-RELATED"/>
    <property type="match status" value="1"/>
</dbReference>
<proteinExistence type="predicted"/>
<accession>C3X811</accession>
<evidence type="ECO:0000313" key="13">
    <source>
        <dbReference type="EMBL" id="EEO29337.1"/>
    </source>
</evidence>
<evidence type="ECO:0000256" key="7">
    <source>
        <dbReference type="ARBA" id="ARBA00023065"/>
    </source>
</evidence>
<dbReference type="InterPro" id="IPR023614">
    <property type="entry name" value="Porin_dom_sf"/>
</dbReference>
<keyword evidence="3" id="KW-0813">Transport</keyword>
<keyword evidence="8" id="KW-0626">Porin</keyword>
<dbReference type="AlphaFoldDB" id="C3X811"/>
<dbReference type="eggNOG" id="COG3203">
    <property type="taxonomic scope" value="Bacteria"/>
</dbReference>
<reference evidence="13 14" key="1">
    <citation type="submission" date="2009-02" db="EMBL/GenBank/DDBJ databases">
        <title>The Genome Sequence of Oxalobacter formigenes OXCC13.</title>
        <authorList>
            <consortium name="The Broad Institute Genome Sequencing Platform"/>
            <person name="Ward D."/>
            <person name="Young S.K."/>
            <person name="Kodira C.D."/>
            <person name="Zeng Q."/>
            <person name="Koehrsen M."/>
            <person name="Alvarado L."/>
            <person name="Berlin A."/>
            <person name="Borenstein D."/>
            <person name="Chen Z."/>
            <person name="Engels R."/>
            <person name="Freedman E."/>
            <person name="Gellesch M."/>
            <person name="Goldberg J."/>
            <person name="Griggs A."/>
            <person name="Gujja S."/>
            <person name="Heiman D."/>
            <person name="Hepburn T."/>
            <person name="Howarth C."/>
            <person name="Jen D."/>
            <person name="Larson L."/>
            <person name="Lewis B."/>
            <person name="Mehta T."/>
            <person name="Park D."/>
            <person name="Pearson M."/>
            <person name="Roberts A."/>
            <person name="Saif S."/>
            <person name="Shea T."/>
            <person name="Shenoy N."/>
            <person name="Sisk P."/>
            <person name="Stolte C."/>
            <person name="Sykes S."/>
            <person name="Walk T."/>
            <person name="White J."/>
            <person name="Yandava C."/>
            <person name="Allison M.J."/>
            <person name="Lander E."/>
            <person name="Nusbaum C."/>
            <person name="Galagan J."/>
            <person name="Birren B."/>
        </authorList>
    </citation>
    <scope>NUCLEOTIDE SEQUENCE [LARGE SCALE GENOMIC DNA]</scope>
    <source>
        <strain evidence="13 14">OXCC13</strain>
    </source>
</reference>
<evidence type="ECO:0000256" key="6">
    <source>
        <dbReference type="ARBA" id="ARBA00022729"/>
    </source>
</evidence>
<protein>
    <submittedName>
        <fullName evidence="13">Gram-negative porin</fullName>
    </submittedName>
</protein>
<dbReference type="InterPro" id="IPR001702">
    <property type="entry name" value="Porin_Gram-ve"/>
</dbReference>
<dbReference type="InterPro" id="IPR002299">
    <property type="entry name" value="Porin_Neis"/>
</dbReference>
<evidence type="ECO:0000256" key="4">
    <source>
        <dbReference type="ARBA" id="ARBA00022452"/>
    </source>
</evidence>
<dbReference type="PANTHER" id="PTHR34501:SF9">
    <property type="entry name" value="MAJOR OUTER MEMBRANE PROTEIN P.IA"/>
    <property type="match status" value="1"/>
</dbReference>
<evidence type="ECO:0000259" key="12">
    <source>
        <dbReference type="Pfam" id="PF13609"/>
    </source>
</evidence>
<keyword evidence="4" id="KW-1134">Transmembrane beta strand</keyword>
<evidence type="ECO:0000256" key="5">
    <source>
        <dbReference type="ARBA" id="ARBA00022692"/>
    </source>
</evidence>
<dbReference type="Gene3D" id="2.40.160.10">
    <property type="entry name" value="Porin"/>
    <property type="match status" value="1"/>
</dbReference>
<evidence type="ECO:0000313" key="14">
    <source>
        <dbReference type="Proteomes" id="UP000005089"/>
    </source>
</evidence>
<dbReference type="HOGENOM" id="CLU_038238_1_1_4"/>
<dbReference type="PRINTS" id="PR00184">
    <property type="entry name" value="NEISSPPORIN"/>
</dbReference>
<evidence type="ECO:0000256" key="10">
    <source>
        <dbReference type="ARBA" id="ARBA00023237"/>
    </source>
</evidence>
<keyword evidence="10" id="KW-0998">Cell outer membrane</keyword>
<organism evidence="13 14">
    <name type="scientific">Oxalobacter formigenes OXCC13</name>
    <dbReference type="NCBI Taxonomy" id="556269"/>
    <lineage>
        <taxon>Bacteria</taxon>
        <taxon>Pseudomonadati</taxon>
        <taxon>Pseudomonadota</taxon>
        <taxon>Betaproteobacteria</taxon>
        <taxon>Burkholderiales</taxon>
        <taxon>Oxalobacteraceae</taxon>
        <taxon>Oxalobacter</taxon>
    </lineage>
</organism>
<keyword evidence="9" id="KW-0472">Membrane</keyword>
<dbReference type="InterPro" id="IPR033900">
    <property type="entry name" value="Gram_neg_porin_domain"/>
</dbReference>
<comment type="subcellular location">
    <subcellularLocation>
        <location evidence="1">Cell outer membrane</location>
        <topology evidence="1">Multi-pass membrane protein</topology>
    </subcellularLocation>
</comment>
<keyword evidence="5" id="KW-0812">Transmembrane</keyword>
<dbReference type="STRING" id="847.BRW83_1891"/>
<name>C3X811_OXAFO</name>
<dbReference type="Proteomes" id="UP000005089">
    <property type="component" value="Unassembled WGS sequence"/>
</dbReference>